<proteinExistence type="predicted"/>
<gene>
    <name evidence="3" type="ORF">CAUJ_LOCUS5588</name>
</gene>
<sequence length="158" mass="18687">MKIVFLLLLLIAFGVHGWRCSTHEVNKELNRPHRFPIKENPPRLPPKKTTSDQALLDLTPMQEGKNVYTLGELDPELVRILRYWKGQATEKSFDDYDYEDLVAKGVFSDLKERLRTTWQHVKQDLFGKRPPAQQLPSWPEQQQYQDFQQYPPPQAQQW</sequence>
<name>A0A8S1H1N6_9PELO</name>
<dbReference type="Proteomes" id="UP000835052">
    <property type="component" value="Unassembled WGS sequence"/>
</dbReference>
<organism evidence="3 4">
    <name type="scientific">Caenorhabditis auriculariae</name>
    <dbReference type="NCBI Taxonomy" id="2777116"/>
    <lineage>
        <taxon>Eukaryota</taxon>
        <taxon>Metazoa</taxon>
        <taxon>Ecdysozoa</taxon>
        <taxon>Nematoda</taxon>
        <taxon>Chromadorea</taxon>
        <taxon>Rhabditida</taxon>
        <taxon>Rhabditina</taxon>
        <taxon>Rhabditomorpha</taxon>
        <taxon>Rhabditoidea</taxon>
        <taxon>Rhabditidae</taxon>
        <taxon>Peloderinae</taxon>
        <taxon>Caenorhabditis</taxon>
    </lineage>
</organism>
<keyword evidence="2" id="KW-0732">Signal</keyword>
<protein>
    <recommendedName>
        <fullName evidence="5">Secreted protein</fullName>
    </recommendedName>
</protein>
<dbReference type="AlphaFoldDB" id="A0A8S1H1N6"/>
<feature type="compositionally biased region" description="Low complexity" evidence="1">
    <location>
        <begin position="139"/>
        <end position="149"/>
    </location>
</feature>
<feature type="signal peptide" evidence="2">
    <location>
        <begin position="1"/>
        <end position="17"/>
    </location>
</feature>
<evidence type="ECO:0008006" key="5">
    <source>
        <dbReference type="Google" id="ProtNLM"/>
    </source>
</evidence>
<evidence type="ECO:0000313" key="4">
    <source>
        <dbReference type="Proteomes" id="UP000835052"/>
    </source>
</evidence>
<feature type="region of interest" description="Disordered" evidence="1">
    <location>
        <begin position="128"/>
        <end position="158"/>
    </location>
</feature>
<reference evidence="3" key="1">
    <citation type="submission" date="2020-10" db="EMBL/GenBank/DDBJ databases">
        <authorList>
            <person name="Kikuchi T."/>
        </authorList>
    </citation>
    <scope>NUCLEOTIDE SEQUENCE</scope>
    <source>
        <strain evidence="3">NKZ352</strain>
    </source>
</reference>
<evidence type="ECO:0000256" key="2">
    <source>
        <dbReference type="SAM" id="SignalP"/>
    </source>
</evidence>
<evidence type="ECO:0000256" key="1">
    <source>
        <dbReference type="SAM" id="MobiDB-lite"/>
    </source>
</evidence>
<feature type="chain" id="PRO_5035887993" description="Secreted protein" evidence="2">
    <location>
        <begin position="18"/>
        <end position="158"/>
    </location>
</feature>
<accession>A0A8S1H1N6</accession>
<comment type="caution">
    <text evidence="3">The sequence shown here is derived from an EMBL/GenBank/DDBJ whole genome shotgun (WGS) entry which is preliminary data.</text>
</comment>
<dbReference type="EMBL" id="CAJGYM010000011">
    <property type="protein sequence ID" value="CAD6189669.1"/>
    <property type="molecule type" value="Genomic_DNA"/>
</dbReference>
<evidence type="ECO:0000313" key="3">
    <source>
        <dbReference type="EMBL" id="CAD6189669.1"/>
    </source>
</evidence>
<keyword evidence="4" id="KW-1185">Reference proteome</keyword>